<sequence length="1055" mass="116764">MLRSTRRPNAKDTQEDQGLPHVDPWVTIDRTVRGIDEEQVHDCKEDMDTLLVFAGLFSAVLTSFLVQSYQNLTENPQETTNDLLRQISSQTSSYKFQNGFLNSTASPSPSSSSSAFQATPTDVRVNICWFASLILSLSTASFGMLVKQWLREYLAIGRTVPQERIRIRHFRHHGLEEWKLFEIAAALPLVLQLSLALFFVGLCYFTSEIHPSIRTASLTLVSGWASLFGFTFLAPLVSARCPYKTTFLKAAFRRARPRLRDILINPALGFVQQLSSRLHAGMKQLCTNISKLCDKVARSMGTQDNERHGPMGIDLPQHEDVVVGHLGDSTGNSDHSSRDLPDGVMEALKHYTLDAYGTMLEEDEARISEGNDLHIFREVDDVLRDDNLLAAVRGALQRKRFAPDDALCFVVSTLHGHLGLQASHLPDSVEILQITSELAPSTCLAFLNILSDVLQRGDPSWCVGFIIPLMLLLGREGRSYLEGMTPVFQHVLSKEELRFWVLNTIRDRTMDAWQVHFFSTLADAFKTLDPSILRSVVHRTYVHADEEPTFESKTYSRLLDCVTPPRADNTEWQRRVPPQVLETLLGLVISILQGMADGVTDSQALDAPNIAHFKELLQFLFDAIPVRDQPPFLSVPFYDSIADLIQSVFSTPALISILFECLGAHRGFFSADAWYWALQHPAWFASESLSADDRSNVLAAITTFFQTKSHSQAPLTAYQTLVYAGCVPFDPSFSDEHRTQLKRIFSFIIESLNKASRPPRLSLPVSPSIDSESPTPKLLDEESSISALANAILFWIDRHPHSEDGLPSGSAVQSNWQYDGSNSDEVEKENAKYYQWRSLFDVGESIYPDELIALLRNLCIGNTRDFRGRMFWRVRRLEDMERGDYGYGLGAAQDATLSAHGSMSLEFADHDAEAVSDPREPQILSSGGRGTDYGEMMGQQAHGFEEPVAREGFVVGTEDLHTPAANVPKPLGATSGSKAESVEPDQTSDAQFGHTNVLTDLPGPVSASSSRECASPAASTNAGSTDVDEPPDTSVVVSVSPISSAAHSSPDTAST</sequence>
<accession>A0ACC1SR10</accession>
<dbReference type="EMBL" id="JANHOG010001082">
    <property type="protein sequence ID" value="KAJ3544658.1"/>
    <property type="molecule type" value="Genomic_DNA"/>
</dbReference>
<name>A0ACC1SR10_9APHY</name>
<dbReference type="Proteomes" id="UP001148662">
    <property type="component" value="Unassembled WGS sequence"/>
</dbReference>
<proteinExistence type="predicted"/>
<evidence type="ECO:0000313" key="1">
    <source>
        <dbReference type="EMBL" id="KAJ3544658.1"/>
    </source>
</evidence>
<comment type="caution">
    <text evidence="1">The sequence shown here is derived from an EMBL/GenBank/DDBJ whole genome shotgun (WGS) entry which is preliminary data.</text>
</comment>
<evidence type="ECO:0000313" key="2">
    <source>
        <dbReference type="Proteomes" id="UP001148662"/>
    </source>
</evidence>
<protein>
    <submittedName>
        <fullName evidence="1">Uncharacterized protein</fullName>
    </submittedName>
</protein>
<keyword evidence="2" id="KW-1185">Reference proteome</keyword>
<reference evidence="1" key="1">
    <citation type="submission" date="2022-07" db="EMBL/GenBank/DDBJ databases">
        <title>Genome Sequence of Phlebia brevispora.</title>
        <authorList>
            <person name="Buettner E."/>
        </authorList>
    </citation>
    <scope>NUCLEOTIDE SEQUENCE</scope>
    <source>
        <strain evidence="1">MPL23</strain>
    </source>
</reference>
<organism evidence="1 2">
    <name type="scientific">Phlebia brevispora</name>
    <dbReference type="NCBI Taxonomy" id="194682"/>
    <lineage>
        <taxon>Eukaryota</taxon>
        <taxon>Fungi</taxon>
        <taxon>Dikarya</taxon>
        <taxon>Basidiomycota</taxon>
        <taxon>Agaricomycotina</taxon>
        <taxon>Agaricomycetes</taxon>
        <taxon>Polyporales</taxon>
        <taxon>Meruliaceae</taxon>
        <taxon>Phlebia</taxon>
    </lineage>
</organism>
<gene>
    <name evidence="1" type="ORF">NM688_g5717</name>
</gene>